<dbReference type="Pfam" id="PF08367">
    <property type="entry name" value="M16C_assoc"/>
    <property type="match status" value="1"/>
</dbReference>
<dbReference type="InterPro" id="IPR013578">
    <property type="entry name" value="Peptidase_M16C_assoc"/>
</dbReference>
<feature type="region of interest" description="Disordered" evidence="1">
    <location>
        <begin position="504"/>
        <end position="523"/>
    </location>
</feature>
<dbReference type="PANTHER" id="PTHR43016:SF13">
    <property type="entry name" value="PRESEQUENCE PROTEASE, MITOCHONDRIAL"/>
    <property type="match status" value="1"/>
</dbReference>
<dbReference type="Proteomes" id="UP000449710">
    <property type="component" value="Unassembled WGS sequence"/>
</dbReference>
<dbReference type="Pfam" id="PF22516">
    <property type="entry name" value="PreP_C"/>
    <property type="match status" value="1"/>
</dbReference>
<dbReference type="GO" id="GO:0016485">
    <property type="term" value="P:protein processing"/>
    <property type="evidence" value="ECO:0007669"/>
    <property type="project" value="TreeGrafter"/>
</dbReference>
<sequence>MKLEEGQILHGFQLQEKGAVEEINSDGYLFVHKNSGAKLYYLANDDDNKVFSISFRTPPTDSTGLPHILEHAVLCGSRKFKAKDPFIELAKGSLNTFLNAMTFSDKTMYPIASQNPQDFKNLMDVYLDAVFYPNIYEDPDILRQEGWYHELENPSDDIKYNGVVYNEMKGAFSSPDQILFRKIQEHLFPDNIYGNESGGDPDVIPELTYEDFLDYHRKFYHPSNAYIYIYGNGDIEEHLQFINEEYLKDFEGKEMDSAISIHPPFNSPRRVTEPYPISDQENEKNKTYLSVNYAVGDSRDPEFYLAFDILNHILLESPAAPLKKALLDAEIGEDVLSSYDESLLQHNFSVIVKGANPEEEDRFLNVVYGSLEKIIEEGIDKKLIEGAINAAEFELREADYGRYPKGLIYGIKTMDTWLYDEHPSVHLQYDKVFKTIRKALTTDYFEKMIEKYLLNNNHQVILTLVPEKGMIQKRDEEVKKELRSYKEQLSEEELDALVQETKTLKEKQAAPDSKEDLESIPQLSREDIRKRTEKLPREIRSNLDMKVLYAEHYTNKILYTDIAFDLRVVPQELIPYAALLAKLLGRVATKHYGYEDISNEMEIYTGGIGFRVENFVDRKKEGQYYPKMIVQGSALRDKSRRLFELMGEIMENTTFENKKRIRDIIKEMKSRLEMVIQSEGHMVAVRHLGAHYSEAEMFMEQCSGITFYKFIAALDEDFEQRFEDLQQKLQRVKALTFNKQNGIFVVTGDGEDYQAFEKNSKVLEEHLTDEAPKLVDYHFPLKQNNIGIATSSKVQYVAKGYNFKELGYEYTGHLQVLKTIISLNYLWNKIRIEGGAYGAMTNFSRNGNMFFTSYRDPHLNKTIDTYNKAEAYVRDFEADEREMTKYILGTISKVDAPMTPSAKGEKAATHYFCNITQEDLEKEREEIVTTTVEDLRAQADLIRDVMAKDYLCVVGNEHKLEENKHLFNEIDAIFK</sequence>
<dbReference type="SMART" id="SM01264">
    <property type="entry name" value="M16C_associated"/>
    <property type="match status" value="1"/>
</dbReference>
<protein>
    <submittedName>
        <fullName evidence="3">Insulinase family protein</fullName>
    </submittedName>
</protein>
<evidence type="ECO:0000256" key="1">
    <source>
        <dbReference type="SAM" id="MobiDB-lite"/>
    </source>
</evidence>
<dbReference type="SUPFAM" id="SSF63411">
    <property type="entry name" value="LuxS/MPP-like metallohydrolase"/>
    <property type="match status" value="4"/>
</dbReference>
<proteinExistence type="predicted"/>
<comment type="caution">
    <text evidence="3">The sequence shown here is derived from an EMBL/GenBank/DDBJ whole genome shotgun (WGS) entry which is preliminary data.</text>
</comment>
<feature type="domain" description="Peptidase M16C associated" evidence="2">
    <location>
        <begin position="464"/>
        <end position="714"/>
    </location>
</feature>
<dbReference type="GO" id="GO:0004222">
    <property type="term" value="F:metalloendopeptidase activity"/>
    <property type="evidence" value="ECO:0007669"/>
    <property type="project" value="TreeGrafter"/>
</dbReference>
<dbReference type="RefSeq" id="WP_160719997.1">
    <property type="nucleotide sequence ID" value="NZ_SUMG01000005.1"/>
</dbReference>
<accession>A0AA43XJD8</accession>
<dbReference type="Gene3D" id="3.30.830.10">
    <property type="entry name" value="Metalloenzyme, LuxS/M16 peptidase-like"/>
    <property type="match status" value="4"/>
</dbReference>
<evidence type="ECO:0000313" key="4">
    <source>
        <dbReference type="Proteomes" id="UP000449710"/>
    </source>
</evidence>
<dbReference type="FunFam" id="3.30.830.10:FF:000034">
    <property type="entry name" value="presequence protease 1, chloroplastic/mitochondrial"/>
    <property type="match status" value="1"/>
</dbReference>
<dbReference type="GO" id="GO:0046872">
    <property type="term" value="F:metal ion binding"/>
    <property type="evidence" value="ECO:0007669"/>
    <property type="project" value="InterPro"/>
</dbReference>
<evidence type="ECO:0000259" key="2">
    <source>
        <dbReference type="SMART" id="SM01264"/>
    </source>
</evidence>
<reference evidence="3 4" key="1">
    <citation type="submission" date="2019-04" db="EMBL/GenBank/DDBJ databases">
        <title>Isachenkonia alkalipeptolytica gen. nov. sp. nov. a new anaerobic, alkiliphilic organothrophic bacterium capable to reduce synthesized ferrihydrite isolated from a soda lake.</title>
        <authorList>
            <person name="Toshchakov S.V."/>
            <person name="Zavarzina D.G."/>
            <person name="Zhilina T.N."/>
            <person name="Kostrikina N.A."/>
            <person name="Kublanov I.V."/>
        </authorList>
    </citation>
    <scope>NUCLEOTIDE SEQUENCE [LARGE SCALE GENOMIC DNA]</scope>
    <source>
        <strain evidence="3 4">Z-1701</strain>
    </source>
</reference>
<organism evidence="3 4">
    <name type="scientific">Isachenkonia alkalipeptolytica</name>
    <dbReference type="NCBI Taxonomy" id="2565777"/>
    <lineage>
        <taxon>Bacteria</taxon>
        <taxon>Bacillati</taxon>
        <taxon>Bacillota</taxon>
        <taxon>Clostridia</taxon>
        <taxon>Eubacteriales</taxon>
        <taxon>Clostridiaceae</taxon>
        <taxon>Isachenkonia</taxon>
    </lineage>
</organism>
<dbReference type="Pfam" id="PF05193">
    <property type="entry name" value="Peptidase_M16_C"/>
    <property type="match status" value="1"/>
</dbReference>
<dbReference type="AlphaFoldDB" id="A0AA43XJD8"/>
<dbReference type="InterPro" id="IPR055130">
    <property type="entry name" value="PreP_C"/>
</dbReference>
<dbReference type="EMBL" id="SUMG01000005">
    <property type="protein sequence ID" value="NBG87955.1"/>
    <property type="molecule type" value="Genomic_DNA"/>
</dbReference>
<name>A0AA43XJD8_9CLOT</name>
<dbReference type="InterPro" id="IPR007863">
    <property type="entry name" value="Peptidase_M16_C"/>
</dbReference>
<evidence type="ECO:0000313" key="3">
    <source>
        <dbReference type="EMBL" id="NBG87955.1"/>
    </source>
</evidence>
<keyword evidence="4" id="KW-1185">Reference proteome</keyword>
<gene>
    <name evidence="3" type="ORF">ISALK_05525</name>
</gene>
<dbReference type="InterPro" id="IPR011249">
    <property type="entry name" value="Metalloenz_LuxS/M16"/>
</dbReference>
<feature type="compositionally biased region" description="Basic and acidic residues" evidence="1">
    <location>
        <begin position="504"/>
        <end position="517"/>
    </location>
</feature>
<dbReference type="PANTHER" id="PTHR43016">
    <property type="entry name" value="PRESEQUENCE PROTEASE"/>
    <property type="match status" value="1"/>
</dbReference>